<dbReference type="InterPro" id="IPR036116">
    <property type="entry name" value="FN3_sf"/>
</dbReference>
<gene>
    <name evidence="7" type="ORF">SAMN05421823_104187</name>
</gene>
<organism evidence="7 8">
    <name type="scientific">Catalinimonas alkaloidigena</name>
    <dbReference type="NCBI Taxonomy" id="1075417"/>
    <lineage>
        <taxon>Bacteria</taxon>
        <taxon>Pseudomonadati</taxon>
        <taxon>Bacteroidota</taxon>
        <taxon>Cytophagia</taxon>
        <taxon>Cytophagales</taxon>
        <taxon>Catalimonadaceae</taxon>
        <taxon>Catalinimonas</taxon>
    </lineage>
</organism>
<proteinExistence type="inferred from homology"/>
<dbReference type="Proteomes" id="UP000198510">
    <property type="component" value="Unassembled WGS sequence"/>
</dbReference>
<dbReference type="InterPro" id="IPR011050">
    <property type="entry name" value="Pectin_lyase_fold/virulence"/>
</dbReference>
<dbReference type="OrthoDB" id="9800887at2"/>
<accession>A0A1G9GR41</accession>
<evidence type="ECO:0000313" key="7">
    <source>
        <dbReference type="EMBL" id="SDL03118.1"/>
    </source>
</evidence>
<dbReference type="EMBL" id="FNFO01000004">
    <property type="protein sequence ID" value="SDL03118.1"/>
    <property type="molecule type" value="Genomic_DNA"/>
</dbReference>
<dbReference type="Gene3D" id="2.60.40.10">
    <property type="entry name" value="Immunoglobulins"/>
    <property type="match status" value="1"/>
</dbReference>
<dbReference type="InterPro" id="IPR013783">
    <property type="entry name" value="Ig-like_fold"/>
</dbReference>
<evidence type="ECO:0000259" key="6">
    <source>
        <dbReference type="PROSITE" id="PS50853"/>
    </source>
</evidence>
<keyword evidence="5" id="KW-0732">Signal</keyword>
<dbReference type="GO" id="GO:0042545">
    <property type="term" value="P:cell wall modification"/>
    <property type="evidence" value="ECO:0007669"/>
    <property type="project" value="InterPro"/>
</dbReference>
<dbReference type="PANTHER" id="PTHR31321:SF57">
    <property type="entry name" value="PECTINESTERASE 53-RELATED"/>
    <property type="match status" value="1"/>
</dbReference>
<dbReference type="InterPro" id="IPR003961">
    <property type="entry name" value="FN3_dom"/>
</dbReference>
<dbReference type="PROSITE" id="PS50853">
    <property type="entry name" value="FN3"/>
    <property type="match status" value="1"/>
</dbReference>
<comment type="similarity">
    <text evidence="1">Belongs to the pectinesterase family.</text>
</comment>
<dbReference type="Gene3D" id="2.160.20.10">
    <property type="entry name" value="Single-stranded right-handed beta-helix, Pectin lyase-like"/>
    <property type="match status" value="1"/>
</dbReference>
<dbReference type="PANTHER" id="PTHR31321">
    <property type="entry name" value="ACYL-COA THIOESTER HYDROLASE YBHC-RELATED"/>
    <property type="match status" value="1"/>
</dbReference>
<evidence type="ECO:0000256" key="4">
    <source>
        <dbReference type="PROSITE-ProRule" id="PRU10040"/>
    </source>
</evidence>
<dbReference type="RefSeq" id="WP_089682076.1">
    <property type="nucleotide sequence ID" value="NZ_FNFO01000004.1"/>
</dbReference>
<feature type="chain" id="PRO_5011621072" evidence="5">
    <location>
        <begin position="24"/>
        <end position="1002"/>
    </location>
</feature>
<keyword evidence="3" id="KW-0063">Aspartyl esterase</keyword>
<keyword evidence="8" id="KW-1185">Reference proteome</keyword>
<dbReference type="NCBIfam" id="TIGR04183">
    <property type="entry name" value="Por_Secre_tail"/>
    <property type="match status" value="1"/>
</dbReference>
<reference evidence="7 8" key="1">
    <citation type="submission" date="2016-10" db="EMBL/GenBank/DDBJ databases">
        <authorList>
            <person name="de Groot N.N."/>
        </authorList>
    </citation>
    <scope>NUCLEOTIDE SEQUENCE [LARGE SCALE GENOMIC DNA]</scope>
    <source>
        <strain evidence="7 8">DSM 25186</strain>
    </source>
</reference>
<evidence type="ECO:0000256" key="1">
    <source>
        <dbReference type="ARBA" id="ARBA00008891"/>
    </source>
</evidence>
<dbReference type="STRING" id="1075417.SAMN05421823_104187"/>
<keyword evidence="2" id="KW-0378">Hydrolase</keyword>
<evidence type="ECO:0000256" key="2">
    <source>
        <dbReference type="ARBA" id="ARBA00022801"/>
    </source>
</evidence>
<dbReference type="SUPFAM" id="SSF51126">
    <property type="entry name" value="Pectin lyase-like"/>
    <property type="match status" value="1"/>
</dbReference>
<protein>
    <submittedName>
        <fullName evidence="7">Pectinesterase</fullName>
    </submittedName>
</protein>
<feature type="domain" description="Fibronectin type-III" evidence="6">
    <location>
        <begin position="394"/>
        <end position="494"/>
    </location>
</feature>
<dbReference type="PROSITE" id="PS00503">
    <property type="entry name" value="PECTINESTERASE_2"/>
    <property type="match status" value="1"/>
</dbReference>
<dbReference type="CDD" id="cd00063">
    <property type="entry name" value="FN3"/>
    <property type="match status" value="1"/>
</dbReference>
<dbReference type="InterPro" id="IPR026444">
    <property type="entry name" value="Secre_tail"/>
</dbReference>
<sequence>MKTPCRFSFFLLLSWLTLASAWAQQVPSSATWPLTNPDADGTGFAPVTTGLVAATDERLSNLELNQYTGLEESQRLRIQGNEWPANQTDTIAGTYVEFAVAPNEGTTFMVDTLSLRLAARSISSMRARIFYAASPDFSEAMELMYDTGLENNYLSVDTLMTFSGAPEVQLAEGDTFYLRIYPWVDQDPDVRTGKYLLPNNVMIGGQSKALPASSTALWSFNDTQEPVTTGGMVAELPAFEGLEFYNFTELPIDGTSEQVKVISLKTPGEGEWIAEPDSVGGMYAQFAAAPKSGGTLAVEEVSFYIGGWFTSTLRATVYASTDPTFATSTLLVADSALVGNAVASWTFPVEAMVESGGQFYLRIYPYNTEAQGWAKLVALKDVTISGTVSGVTADPAAISSQPVSAISTTFATSGGNIYTDGGAPVTARGVVWNTTGSPTVDDSKTEDGTGPGTFSSQLTGLTPGTQYYVRAYATNSAGTSYGGEVSFTTLTERSVPTVTTGQISNILAEEAVGSGEVTDWGGDTITARGLVWNTTGAPTLADAYSEAGAGLGAFQSALMPLEENTDYYVRAYATNGVGTAYGDEVTFTTEAKAPDVMVTVAQDGSGDYETVQAAFDAVPDNYTGTYTIYVKPGTYKEKLILERNKVNVVLKGDDPLTTILTYDDYAGIAGGTSNSYSVAIEPDDFTAMNITFQNTVVNDGSGGGQQAVALRVNGDRQAYYNCRLLGYQDTFYTWGGRGTGRIYLKDCYVEGSVDFIFGRDIVVFDHCELHVNRNGGALTAAATEAVSKFGYVFLNNTITADSVGFDGTPITSFILGRPWQDAPRTVFVQCEEPASLSPAGWSTWNVKPALYAEYQCFGPGSDVSQRISISQQLTDEEAAQYTIANIFAQGSHPRFDRDWLPADTTVTSSKGWTQPVSSRLEQNYPNPLRDLTSIGYELLTPTPVRLVLYNTLGQPVRTLVDRRQTPGTYRVAFDGQGLSNGVYFYTLFTNEGSQTRRMLLQR</sequence>
<dbReference type="InterPro" id="IPR012334">
    <property type="entry name" value="Pectin_lyas_fold"/>
</dbReference>
<dbReference type="InterPro" id="IPR033131">
    <property type="entry name" value="Pectinesterase_Asp_AS"/>
</dbReference>
<dbReference type="Pfam" id="PF01095">
    <property type="entry name" value="Pectinesterase"/>
    <property type="match status" value="1"/>
</dbReference>
<name>A0A1G9GR41_9BACT</name>
<dbReference type="GO" id="GO:0030599">
    <property type="term" value="F:pectinesterase activity"/>
    <property type="evidence" value="ECO:0007669"/>
    <property type="project" value="InterPro"/>
</dbReference>
<dbReference type="InterPro" id="IPR000070">
    <property type="entry name" value="Pectinesterase_cat"/>
</dbReference>
<dbReference type="GO" id="GO:0009279">
    <property type="term" value="C:cell outer membrane"/>
    <property type="evidence" value="ECO:0007669"/>
    <property type="project" value="TreeGrafter"/>
</dbReference>
<dbReference type="SUPFAM" id="SSF49265">
    <property type="entry name" value="Fibronectin type III"/>
    <property type="match status" value="1"/>
</dbReference>
<evidence type="ECO:0000256" key="5">
    <source>
        <dbReference type="SAM" id="SignalP"/>
    </source>
</evidence>
<dbReference type="Gene3D" id="2.60.40.4070">
    <property type="match status" value="1"/>
</dbReference>
<dbReference type="AlphaFoldDB" id="A0A1G9GR41"/>
<evidence type="ECO:0000313" key="8">
    <source>
        <dbReference type="Proteomes" id="UP000198510"/>
    </source>
</evidence>
<evidence type="ECO:0000256" key="3">
    <source>
        <dbReference type="ARBA" id="ARBA00023085"/>
    </source>
</evidence>
<feature type="active site" evidence="4">
    <location>
        <position position="754"/>
    </location>
</feature>
<feature type="signal peptide" evidence="5">
    <location>
        <begin position="1"/>
        <end position="23"/>
    </location>
</feature>